<feature type="domain" description="EF-hand" evidence="16">
    <location>
        <begin position="419"/>
        <end position="454"/>
    </location>
</feature>
<accession>A0ABP0NH79</accession>
<feature type="domain" description="EF-hand" evidence="16">
    <location>
        <begin position="462"/>
        <end position="497"/>
    </location>
</feature>
<dbReference type="SUPFAM" id="SSF81324">
    <property type="entry name" value="Voltage-gated potassium channels"/>
    <property type="match status" value="1"/>
</dbReference>
<dbReference type="InterPro" id="IPR011992">
    <property type="entry name" value="EF-hand-dom_pair"/>
</dbReference>
<feature type="transmembrane region" description="Helical" evidence="15">
    <location>
        <begin position="231"/>
        <end position="254"/>
    </location>
</feature>
<name>A0ABP0NH79_9DINO</name>
<keyword evidence="5" id="KW-0107">Calcium channel</keyword>
<evidence type="ECO:0000256" key="14">
    <source>
        <dbReference type="SAM" id="MobiDB-lite"/>
    </source>
</evidence>
<reference evidence="17 18" key="1">
    <citation type="submission" date="2024-02" db="EMBL/GenBank/DDBJ databases">
        <authorList>
            <person name="Chen Y."/>
            <person name="Shah S."/>
            <person name="Dougan E. K."/>
            <person name="Thang M."/>
            <person name="Chan C."/>
        </authorList>
    </citation>
    <scope>NUCLEOTIDE SEQUENCE [LARGE SCALE GENOMIC DNA]</scope>
</reference>
<sequence length="540" mass="60760">MENFNEAIHVAVGEFHGKLNDLILAELKNMEYRIKDELAQSNFIPPPQPSLGGIVQATATDDDVASAPSPSAKHMSSLKVEDGGEQETGFQAEEDATSVELREDAHKEMLKKSHTYAKATRESSRAKKRRFFSSVVTEKSFESTFRTGSAKECFLTLPNSPYFDIFWALVIASNAAYLGVQLSLTQQQHLISVHIVYALLFTLELSMRMVSVGPRKYFLAPPGWGWNWLDVIVVTSSWLDIILVFIGSTGGEAVGSSFRVLRLLRVSRLLRIVKTLWIVRFVGALRTMVSSLVDTFKSLFWALLLLFLIIYIAGVLFTDMALEHLAESDDPDNDPYMQWFFGTLGDSMQTLFRSISGGFDWAEAAEALRPLGAIWVQVFQFYIAFCTFAVLNVMTGVFCHSAIRSGEQDHLNRLDNRQEFREILQTIFERMDSSGDGLLTLSEFESIFESEAMQAFLDTAEINASDAWTLFISLDVDGDHVVDAEEFTKRCLTLRGPARSMDIFALTRHNMKIREQLKALDQKIHRLSSLTPGDDADFEI</sequence>
<dbReference type="Proteomes" id="UP001642464">
    <property type="component" value="Unassembled WGS sequence"/>
</dbReference>
<comment type="caution">
    <text evidence="17">The sequence shown here is derived from an EMBL/GenBank/DDBJ whole genome shotgun (WGS) entry which is preliminary data.</text>
</comment>
<evidence type="ECO:0000256" key="4">
    <source>
        <dbReference type="ARBA" id="ARBA00022568"/>
    </source>
</evidence>
<feature type="transmembrane region" description="Helical" evidence="15">
    <location>
        <begin position="165"/>
        <end position="184"/>
    </location>
</feature>
<dbReference type="PROSITE" id="PS00018">
    <property type="entry name" value="EF_HAND_1"/>
    <property type="match status" value="2"/>
</dbReference>
<keyword evidence="7" id="KW-0106">Calcium</keyword>
<proteinExistence type="predicted"/>
<feature type="region of interest" description="Disordered" evidence="14">
    <location>
        <begin position="62"/>
        <end position="96"/>
    </location>
</feature>
<evidence type="ECO:0000256" key="10">
    <source>
        <dbReference type="ARBA" id="ARBA00023065"/>
    </source>
</evidence>
<evidence type="ECO:0000256" key="15">
    <source>
        <dbReference type="SAM" id="Phobius"/>
    </source>
</evidence>
<dbReference type="PROSITE" id="PS50222">
    <property type="entry name" value="EF_HAND_2"/>
    <property type="match status" value="2"/>
</dbReference>
<evidence type="ECO:0000256" key="13">
    <source>
        <dbReference type="ARBA" id="ARBA00023303"/>
    </source>
</evidence>
<evidence type="ECO:0000313" key="18">
    <source>
        <dbReference type="Proteomes" id="UP001642464"/>
    </source>
</evidence>
<dbReference type="Gene3D" id="1.10.238.10">
    <property type="entry name" value="EF-hand"/>
    <property type="match status" value="1"/>
</dbReference>
<keyword evidence="9 15" id="KW-1133">Transmembrane helix</keyword>
<dbReference type="Gene3D" id="1.20.120.350">
    <property type="entry name" value="Voltage-gated potassium channels. Chain C"/>
    <property type="match status" value="1"/>
</dbReference>
<evidence type="ECO:0000313" key="17">
    <source>
        <dbReference type="EMBL" id="CAK9062971.1"/>
    </source>
</evidence>
<keyword evidence="12" id="KW-0325">Glycoprotein</keyword>
<keyword evidence="11 15" id="KW-0472">Membrane</keyword>
<dbReference type="InterPro" id="IPR002048">
    <property type="entry name" value="EF_hand_dom"/>
</dbReference>
<comment type="subcellular location">
    <subcellularLocation>
        <location evidence="1">Membrane</location>
        <topology evidence="1">Multi-pass membrane protein</topology>
    </subcellularLocation>
</comment>
<evidence type="ECO:0000256" key="9">
    <source>
        <dbReference type="ARBA" id="ARBA00022989"/>
    </source>
</evidence>
<feature type="transmembrane region" description="Helical" evidence="15">
    <location>
        <begin position="379"/>
        <end position="403"/>
    </location>
</feature>
<keyword evidence="8" id="KW-0851">Voltage-gated channel</keyword>
<dbReference type="InterPro" id="IPR005821">
    <property type="entry name" value="Ion_trans_dom"/>
</dbReference>
<dbReference type="GO" id="GO:0034220">
    <property type="term" value="P:monoatomic ion transmembrane transport"/>
    <property type="evidence" value="ECO:0007669"/>
    <property type="project" value="UniProtKB-KW"/>
</dbReference>
<keyword evidence="13 17" id="KW-0407">Ion channel</keyword>
<evidence type="ECO:0000256" key="11">
    <source>
        <dbReference type="ARBA" id="ARBA00023136"/>
    </source>
</evidence>
<evidence type="ECO:0000256" key="6">
    <source>
        <dbReference type="ARBA" id="ARBA00022692"/>
    </source>
</evidence>
<dbReference type="Gene3D" id="1.10.287.70">
    <property type="match status" value="1"/>
</dbReference>
<dbReference type="PANTHER" id="PTHR45628:SF7">
    <property type="entry name" value="VOLTAGE-DEPENDENT CALCIUM CHANNEL TYPE A SUBUNIT ALPHA-1"/>
    <property type="match status" value="1"/>
</dbReference>
<evidence type="ECO:0000256" key="3">
    <source>
        <dbReference type="ARBA" id="ARBA00022553"/>
    </source>
</evidence>
<organism evidence="17 18">
    <name type="scientific">Durusdinium trenchii</name>
    <dbReference type="NCBI Taxonomy" id="1381693"/>
    <lineage>
        <taxon>Eukaryota</taxon>
        <taxon>Sar</taxon>
        <taxon>Alveolata</taxon>
        <taxon>Dinophyceae</taxon>
        <taxon>Suessiales</taxon>
        <taxon>Symbiodiniaceae</taxon>
        <taxon>Durusdinium</taxon>
    </lineage>
</organism>
<evidence type="ECO:0000256" key="1">
    <source>
        <dbReference type="ARBA" id="ARBA00004141"/>
    </source>
</evidence>
<dbReference type="InterPro" id="IPR027359">
    <property type="entry name" value="Volt_channel_dom_sf"/>
</dbReference>
<keyword evidence="3" id="KW-0597">Phosphoprotein</keyword>
<evidence type="ECO:0000256" key="7">
    <source>
        <dbReference type="ARBA" id="ARBA00022837"/>
    </source>
</evidence>
<keyword evidence="4" id="KW-0109">Calcium transport</keyword>
<dbReference type="Pfam" id="PF00520">
    <property type="entry name" value="Ion_trans"/>
    <property type="match status" value="1"/>
</dbReference>
<dbReference type="EMBL" id="CAXAMM010028535">
    <property type="protein sequence ID" value="CAK9062971.1"/>
    <property type="molecule type" value="Genomic_DNA"/>
</dbReference>
<keyword evidence="2" id="KW-0813">Transport</keyword>
<keyword evidence="18" id="KW-1185">Reference proteome</keyword>
<feature type="transmembrane region" description="Helical" evidence="15">
    <location>
        <begin position="299"/>
        <end position="318"/>
    </location>
</feature>
<dbReference type="PANTHER" id="PTHR45628">
    <property type="entry name" value="VOLTAGE-DEPENDENT CALCIUM CHANNEL TYPE A SUBUNIT ALPHA-1"/>
    <property type="match status" value="1"/>
</dbReference>
<protein>
    <recommendedName>
        <fullName evidence="16">EF-hand domain-containing protein</fullName>
    </recommendedName>
</protein>
<evidence type="ECO:0000256" key="12">
    <source>
        <dbReference type="ARBA" id="ARBA00023180"/>
    </source>
</evidence>
<evidence type="ECO:0000256" key="5">
    <source>
        <dbReference type="ARBA" id="ARBA00022673"/>
    </source>
</evidence>
<evidence type="ECO:0000256" key="2">
    <source>
        <dbReference type="ARBA" id="ARBA00022448"/>
    </source>
</evidence>
<dbReference type="InterPro" id="IPR018247">
    <property type="entry name" value="EF_Hand_1_Ca_BS"/>
</dbReference>
<feature type="transmembrane region" description="Helical" evidence="15">
    <location>
        <begin position="191"/>
        <end position="211"/>
    </location>
</feature>
<dbReference type="SUPFAM" id="SSF47473">
    <property type="entry name" value="EF-hand"/>
    <property type="match status" value="1"/>
</dbReference>
<evidence type="ECO:0000256" key="8">
    <source>
        <dbReference type="ARBA" id="ARBA00022882"/>
    </source>
</evidence>
<keyword evidence="10" id="KW-0406">Ion transport</keyword>
<keyword evidence="6 15" id="KW-0812">Transmembrane</keyword>
<gene>
    <name evidence="17" type="ORF">SCF082_LOCUS32691</name>
</gene>
<dbReference type="InterPro" id="IPR050599">
    <property type="entry name" value="VDCC_alpha-1_subunit"/>
</dbReference>
<evidence type="ECO:0000259" key="16">
    <source>
        <dbReference type="PROSITE" id="PS50222"/>
    </source>
</evidence>